<feature type="transmembrane region" description="Helical" evidence="6">
    <location>
        <begin position="245"/>
        <end position="263"/>
    </location>
</feature>
<dbReference type="PIRSF" id="PIRSF006648">
    <property type="entry name" value="DrrB"/>
    <property type="match status" value="1"/>
</dbReference>
<dbReference type="GO" id="GO:0046677">
    <property type="term" value="P:response to antibiotic"/>
    <property type="evidence" value="ECO:0007669"/>
    <property type="project" value="UniProtKB-KW"/>
</dbReference>
<feature type="domain" description="ABC transmembrane type-2" evidence="7">
    <location>
        <begin position="45"/>
        <end position="270"/>
    </location>
</feature>
<keyword evidence="3 6" id="KW-1133">Transmembrane helix</keyword>
<evidence type="ECO:0000313" key="8">
    <source>
        <dbReference type="EMBL" id="KIH97381.1"/>
    </source>
</evidence>
<dbReference type="OrthoDB" id="9255971at2"/>
<evidence type="ECO:0000256" key="6">
    <source>
        <dbReference type="RuleBase" id="RU361157"/>
    </source>
</evidence>
<evidence type="ECO:0000256" key="4">
    <source>
        <dbReference type="ARBA" id="ARBA00023136"/>
    </source>
</evidence>
<dbReference type="EMBL" id="JROO01000038">
    <property type="protein sequence ID" value="KIH97381.1"/>
    <property type="molecule type" value="Genomic_DNA"/>
</dbReference>
<evidence type="ECO:0000256" key="1">
    <source>
        <dbReference type="ARBA" id="ARBA00004141"/>
    </source>
</evidence>
<dbReference type="Pfam" id="PF01061">
    <property type="entry name" value="ABC2_membrane"/>
    <property type="match status" value="1"/>
</dbReference>
<comment type="subcellular location">
    <subcellularLocation>
        <location evidence="6">Cell membrane</location>
        <topology evidence="6">Multi-pass membrane protein</topology>
    </subcellularLocation>
    <subcellularLocation>
        <location evidence="1">Membrane</location>
        <topology evidence="1">Multi-pass membrane protein</topology>
    </subcellularLocation>
</comment>
<gene>
    <name evidence="8" type="ORF">LP52_19135</name>
</gene>
<feature type="transmembrane region" description="Helical" evidence="6">
    <location>
        <begin position="131"/>
        <end position="150"/>
    </location>
</feature>
<evidence type="ECO:0000256" key="2">
    <source>
        <dbReference type="ARBA" id="ARBA00022692"/>
    </source>
</evidence>
<dbReference type="InterPro" id="IPR047817">
    <property type="entry name" value="ABC2_TM_bact-type"/>
</dbReference>
<dbReference type="AlphaFoldDB" id="A0A0C2J7I0"/>
<proteinExistence type="inferred from homology"/>
<accession>A0A0C2J7I0</accession>
<evidence type="ECO:0000259" key="7">
    <source>
        <dbReference type="PROSITE" id="PS51012"/>
    </source>
</evidence>
<dbReference type="PROSITE" id="PS51012">
    <property type="entry name" value="ABC_TM2"/>
    <property type="match status" value="1"/>
</dbReference>
<evidence type="ECO:0000256" key="5">
    <source>
        <dbReference type="ARBA" id="ARBA00023251"/>
    </source>
</evidence>
<dbReference type="GO" id="GO:0043190">
    <property type="term" value="C:ATP-binding cassette (ABC) transporter complex"/>
    <property type="evidence" value="ECO:0007669"/>
    <property type="project" value="InterPro"/>
</dbReference>
<name>A0A0C2J7I0_9ACTN</name>
<dbReference type="InterPro" id="IPR013525">
    <property type="entry name" value="ABC2_TM"/>
</dbReference>
<keyword evidence="4 6" id="KW-0472">Membrane</keyword>
<protein>
    <recommendedName>
        <fullName evidence="6">Transport permease protein</fullName>
    </recommendedName>
</protein>
<keyword evidence="6" id="KW-0813">Transport</keyword>
<keyword evidence="6" id="KW-1003">Cell membrane</keyword>
<dbReference type="Proteomes" id="UP000031675">
    <property type="component" value="Unassembled WGS sequence"/>
</dbReference>
<reference evidence="9" key="1">
    <citation type="journal article" date="2015" name="Chem. Biol.">
        <title>Structure, bioactivity, and resistance mechanism of streptomonomicin, an unusual lasso Peptide from an understudied halophilic actinomycete.</title>
        <authorList>
            <person name="Metelev M."/>
            <person name="Tietz J.I."/>
            <person name="Melby J.O."/>
            <person name="Blair P.M."/>
            <person name="Zhu L."/>
            <person name="Livnat I."/>
            <person name="Severinov K."/>
            <person name="Mitchell D.A."/>
        </authorList>
    </citation>
    <scope>NUCLEOTIDE SEQUENCE [LARGE SCALE GENOMIC DNA]</scope>
    <source>
        <strain evidence="9">YIM 90003</strain>
    </source>
</reference>
<feature type="transmembrane region" description="Helical" evidence="6">
    <location>
        <begin position="44"/>
        <end position="65"/>
    </location>
</feature>
<dbReference type="InterPro" id="IPR000412">
    <property type="entry name" value="ABC_2_transport"/>
</dbReference>
<organism evidence="8 9">
    <name type="scientific">Streptomonospora alba</name>
    <dbReference type="NCBI Taxonomy" id="183763"/>
    <lineage>
        <taxon>Bacteria</taxon>
        <taxon>Bacillati</taxon>
        <taxon>Actinomycetota</taxon>
        <taxon>Actinomycetes</taxon>
        <taxon>Streptosporangiales</taxon>
        <taxon>Nocardiopsidaceae</taxon>
        <taxon>Streptomonospora</taxon>
    </lineage>
</organism>
<evidence type="ECO:0000256" key="3">
    <source>
        <dbReference type="ARBA" id="ARBA00022989"/>
    </source>
</evidence>
<keyword evidence="2 6" id="KW-0812">Transmembrane</keyword>
<dbReference type="InterPro" id="IPR051784">
    <property type="entry name" value="Nod_factor_ABC_transporter"/>
</dbReference>
<evidence type="ECO:0000313" key="9">
    <source>
        <dbReference type="Proteomes" id="UP000031675"/>
    </source>
</evidence>
<comment type="caution">
    <text evidence="8">The sequence shown here is derived from an EMBL/GenBank/DDBJ whole genome shotgun (WGS) entry which is preliminary data.</text>
</comment>
<keyword evidence="5" id="KW-0046">Antibiotic resistance</keyword>
<feature type="transmembrane region" description="Helical" evidence="6">
    <location>
        <begin position="186"/>
        <end position="207"/>
    </location>
</feature>
<comment type="similarity">
    <text evidence="6">Belongs to the ABC-2 integral membrane protein family.</text>
</comment>
<dbReference type="PANTHER" id="PTHR43229">
    <property type="entry name" value="NODULATION PROTEIN J"/>
    <property type="match status" value="1"/>
</dbReference>
<keyword evidence="9" id="KW-1185">Reference proteome</keyword>
<feature type="transmembrane region" description="Helical" evidence="6">
    <location>
        <begin position="77"/>
        <end position="101"/>
    </location>
</feature>
<dbReference type="GO" id="GO:0140359">
    <property type="term" value="F:ABC-type transporter activity"/>
    <property type="evidence" value="ECO:0007669"/>
    <property type="project" value="InterPro"/>
</dbReference>
<dbReference type="PANTHER" id="PTHR43229:SF2">
    <property type="entry name" value="NODULATION PROTEIN J"/>
    <property type="match status" value="1"/>
</dbReference>
<dbReference type="STRING" id="183763.LP52_19135"/>
<sequence>MSAAPPSTDVSGPNGSKGARTMSLLRDTWLICLRQLRPTLHSPVAGLGFSALQPILYLALFAPLLSGMPGAMGENPLQWFVPGVLAMLALFGTSFAGFGLLPELRSGAHERLLAAPVNRVALLLGRVLRDIAVLLGQATVILLIVVAFGLRVSPAGAVAGLLVLLIMGVGLGTLSYMLAMSVKQEFLFPAILQTTTMPLILLSGILLPMELAPTWLYTLSRINPLSHVVDAERALFAGDFSDPSVLVGSAVAVAVAVVALALGTRLMRRLAT</sequence>
<feature type="transmembrane region" description="Helical" evidence="6">
    <location>
        <begin position="156"/>
        <end position="179"/>
    </location>
</feature>